<name>A0A7V3YHG9_9BACT</name>
<dbReference type="SMART" id="SM00116">
    <property type="entry name" value="CBS"/>
    <property type="match status" value="2"/>
</dbReference>
<dbReference type="EMBL" id="DTFV01000115">
    <property type="protein sequence ID" value="HGI31179.1"/>
    <property type="molecule type" value="Genomic_DNA"/>
</dbReference>
<dbReference type="Gene3D" id="3.30.70.260">
    <property type="match status" value="1"/>
</dbReference>
<proteinExistence type="predicted"/>
<dbReference type="Pfam" id="PF22190">
    <property type="entry name" value="TTHA0829-like_ACT"/>
    <property type="match status" value="1"/>
</dbReference>
<evidence type="ECO:0000256" key="2">
    <source>
        <dbReference type="PROSITE-ProRule" id="PRU00703"/>
    </source>
</evidence>
<dbReference type="Gene3D" id="3.10.580.10">
    <property type="entry name" value="CBS-domain"/>
    <property type="match status" value="1"/>
</dbReference>
<feature type="domain" description="CBS" evidence="3">
    <location>
        <begin position="81"/>
        <end position="138"/>
    </location>
</feature>
<dbReference type="InterPro" id="IPR051257">
    <property type="entry name" value="Diverse_CBS-Domain"/>
</dbReference>
<dbReference type="InterPro" id="IPR045865">
    <property type="entry name" value="ACT-like_dom_sf"/>
</dbReference>
<dbReference type="PANTHER" id="PTHR43080">
    <property type="entry name" value="CBS DOMAIN-CONTAINING PROTEIN CBSX3, MITOCHONDRIAL"/>
    <property type="match status" value="1"/>
</dbReference>
<sequence length="225" mass="25031">MLVRDRMSRDVVTIPSSVTILEAQKIMRESRVRRLPVVDHGELVGIVTYNDLLEASPSKATTLSRFELTYLLSKMTVAEIMTRNVVTVPPDVPIEEAALIMQRHRIGGLPVVEGEKVVGIITESDIFEVFVETLGIKEGGTRITLELPQKPGALHEVTGVIKEYGINILSLATFYEEGKPEYRYVVVRVNTVTPQEIVAKLREKGITVTHVWIAPLGERGHVLPV</sequence>
<dbReference type="PROSITE" id="PS51371">
    <property type="entry name" value="CBS"/>
    <property type="match status" value="2"/>
</dbReference>
<evidence type="ECO:0000313" key="5">
    <source>
        <dbReference type="EMBL" id="HGI31179.1"/>
    </source>
</evidence>
<feature type="domain" description="CBS" evidence="3">
    <location>
        <begin position="7"/>
        <end position="63"/>
    </location>
</feature>
<evidence type="ECO:0000259" key="4">
    <source>
        <dbReference type="PROSITE" id="PS51671"/>
    </source>
</evidence>
<dbReference type="InterPro" id="IPR046342">
    <property type="entry name" value="CBS_dom_sf"/>
</dbReference>
<dbReference type="Pfam" id="PF00571">
    <property type="entry name" value="CBS"/>
    <property type="match status" value="2"/>
</dbReference>
<keyword evidence="1 2" id="KW-0129">CBS domain</keyword>
<organism evidence="5">
    <name type="scientific">Candidatus Caldatribacterium californiense</name>
    <dbReference type="NCBI Taxonomy" id="1454726"/>
    <lineage>
        <taxon>Bacteria</taxon>
        <taxon>Pseudomonadati</taxon>
        <taxon>Atribacterota</taxon>
        <taxon>Atribacteria</taxon>
        <taxon>Atribacterales</taxon>
        <taxon>Candidatus Caldatribacteriaceae</taxon>
        <taxon>Candidatus Caldatribacterium</taxon>
    </lineage>
</organism>
<dbReference type="SUPFAM" id="SSF54631">
    <property type="entry name" value="CBS-domain pair"/>
    <property type="match status" value="1"/>
</dbReference>
<feature type="domain" description="ACT" evidence="4">
    <location>
        <begin position="142"/>
        <end position="215"/>
    </location>
</feature>
<dbReference type="InterPro" id="IPR002912">
    <property type="entry name" value="ACT_dom"/>
</dbReference>
<reference evidence="5" key="1">
    <citation type="journal article" date="2020" name="mSystems">
        <title>Genome- and Community-Level Interaction Insights into Carbon Utilization and Element Cycling Functions of Hydrothermarchaeota in Hydrothermal Sediment.</title>
        <authorList>
            <person name="Zhou Z."/>
            <person name="Liu Y."/>
            <person name="Xu W."/>
            <person name="Pan J."/>
            <person name="Luo Z.H."/>
            <person name="Li M."/>
        </authorList>
    </citation>
    <scope>NUCLEOTIDE SEQUENCE [LARGE SCALE GENOMIC DNA]</scope>
    <source>
        <strain evidence="5">SpSt-747</strain>
    </source>
</reference>
<comment type="caution">
    <text evidence="5">The sequence shown here is derived from an EMBL/GenBank/DDBJ whole genome shotgun (WGS) entry which is preliminary data.</text>
</comment>
<dbReference type="SUPFAM" id="SSF55021">
    <property type="entry name" value="ACT-like"/>
    <property type="match status" value="1"/>
</dbReference>
<dbReference type="PROSITE" id="PS51671">
    <property type="entry name" value="ACT"/>
    <property type="match status" value="1"/>
</dbReference>
<dbReference type="AlphaFoldDB" id="A0A7V3YHG9"/>
<evidence type="ECO:0000259" key="3">
    <source>
        <dbReference type="PROSITE" id="PS51371"/>
    </source>
</evidence>
<dbReference type="PANTHER" id="PTHR43080:SF2">
    <property type="entry name" value="CBS DOMAIN-CONTAINING PROTEIN"/>
    <property type="match status" value="1"/>
</dbReference>
<gene>
    <name evidence="5" type="ORF">ENV30_07755</name>
</gene>
<accession>A0A7V3YHG9</accession>
<evidence type="ECO:0000256" key="1">
    <source>
        <dbReference type="ARBA" id="ARBA00023122"/>
    </source>
</evidence>
<dbReference type="InterPro" id="IPR000644">
    <property type="entry name" value="CBS_dom"/>
</dbReference>
<dbReference type="CDD" id="cd04584">
    <property type="entry name" value="CBS_pair_AcuB_like"/>
    <property type="match status" value="1"/>
</dbReference>
<protein>
    <submittedName>
        <fullName evidence="5">CBS domain-containing protein</fullName>
    </submittedName>
</protein>